<dbReference type="AlphaFoldDB" id="A0A9P4P8X2"/>
<dbReference type="Gene3D" id="2.160.20.10">
    <property type="entry name" value="Single-stranded right-handed beta-helix, Pectin lyase-like"/>
    <property type="match status" value="2"/>
</dbReference>
<dbReference type="PANTHER" id="PTHR31736">
    <property type="match status" value="1"/>
</dbReference>
<dbReference type="GO" id="GO:0005576">
    <property type="term" value="C:extracellular region"/>
    <property type="evidence" value="ECO:0007669"/>
    <property type="project" value="UniProtKB-SubCell"/>
</dbReference>
<dbReference type="Proteomes" id="UP000799764">
    <property type="component" value="Unassembled WGS sequence"/>
</dbReference>
<keyword evidence="5" id="KW-0624">Polysaccharide degradation</keyword>
<sequence length="353" mass="37678">MRFSSLCSNGVALFALRALALPTATANTTCTPLANGFAAIDDSPAINAALASCGASGTIVLPADQASSLFTPLDFSPRRDCNVQIEGTLILAASQLPYYADRSRAVFTIANATGVRIRSVAGTGVIDGNADRVFRLQGDSSGLRFEGLKISAGGINAAYAAFDNVAFEMGAVRNVTMANVDIDFRALPENDSPVGTCFSFDHGTDAVAVRNVSCRRAFMGAHVMFDTMGNSAPTAANATATVQNVVVSNFTFAGTHATGVKSWFNLSKKVVRNAVWEWVTVEEGTPAAFDACYASQRSTQYYPDCVRWATYDAEVVFRHYRGKVGNPPTDAKWGEVNGLMDVRPVFEDWVADK</sequence>
<dbReference type="InterPro" id="IPR011050">
    <property type="entry name" value="Pectin_lyase_fold/virulence"/>
</dbReference>
<dbReference type="GO" id="GO:0000272">
    <property type="term" value="P:polysaccharide catabolic process"/>
    <property type="evidence" value="ECO:0007669"/>
    <property type="project" value="UniProtKB-KW"/>
</dbReference>
<dbReference type="GO" id="GO:0016787">
    <property type="term" value="F:hydrolase activity"/>
    <property type="evidence" value="ECO:0007669"/>
    <property type="project" value="UniProtKB-KW"/>
</dbReference>
<dbReference type="SUPFAM" id="SSF51126">
    <property type="entry name" value="Pectin lyase-like"/>
    <property type="match status" value="1"/>
</dbReference>
<evidence type="ECO:0000256" key="6">
    <source>
        <dbReference type="SAM" id="SignalP"/>
    </source>
</evidence>
<reference evidence="7" key="1">
    <citation type="journal article" date="2020" name="Stud. Mycol.">
        <title>101 Dothideomycetes genomes: a test case for predicting lifestyles and emergence of pathogens.</title>
        <authorList>
            <person name="Haridas S."/>
            <person name="Albert R."/>
            <person name="Binder M."/>
            <person name="Bloem J."/>
            <person name="Labutti K."/>
            <person name="Salamov A."/>
            <person name="Andreopoulos B."/>
            <person name="Baker S."/>
            <person name="Barry K."/>
            <person name="Bills G."/>
            <person name="Bluhm B."/>
            <person name="Cannon C."/>
            <person name="Castanera R."/>
            <person name="Culley D."/>
            <person name="Daum C."/>
            <person name="Ezra D."/>
            <person name="Gonzalez J."/>
            <person name="Henrissat B."/>
            <person name="Kuo A."/>
            <person name="Liang C."/>
            <person name="Lipzen A."/>
            <person name="Lutzoni F."/>
            <person name="Magnuson J."/>
            <person name="Mondo S."/>
            <person name="Nolan M."/>
            <person name="Ohm R."/>
            <person name="Pangilinan J."/>
            <person name="Park H.-J."/>
            <person name="Ramirez L."/>
            <person name="Alfaro M."/>
            <person name="Sun H."/>
            <person name="Tritt A."/>
            <person name="Yoshinaga Y."/>
            <person name="Zwiers L.-H."/>
            <person name="Turgeon B."/>
            <person name="Goodwin S."/>
            <person name="Spatafora J."/>
            <person name="Crous P."/>
            <person name="Grigoriev I."/>
        </authorList>
    </citation>
    <scope>NUCLEOTIDE SEQUENCE</scope>
    <source>
        <strain evidence="7">CBS 690.94</strain>
    </source>
</reference>
<keyword evidence="4" id="KW-0119">Carbohydrate metabolism</keyword>
<gene>
    <name evidence="7" type="ORF">P171DRAFT_448537</name>
</gene>
<dbReference type="OrthoDB" id="187139at2759"/>
<dbReference type="PANTHER" id="PTHR31736:SF9">
    <property type="entry name" value="ENDO-XYLOGALACTURONAN HYDROLASE A-RELATED"/>
    <property type="match status" value="1"/>
</dbReference>
<comment type="caution">
    <text evidence="7">The sequence shown here is derived from an EMBL/GenBank/DDBJ whole genome shotgun (WGS) entry which is preliminary data.</text>
</comment>
<evidence type="ECO:0000313" key="8">
    <source>
        <dbReference type="Proteomes" id="UP000799764"/>
    </source>
</evidence>
<keyword evidence="3" id="KW-0677">Repeat</keyword>
<proteinExistence type="predicted"/>
<keyword evidence="7" id="KW-0378">Hydrolase</keyword>
<feature type="chain" id="PRO_5040267884" evidence="6">
    <location>
        <begin position="27"/>
        <end position="353"/>
    </location>
</feature>
<accession>A0A9P4P8X2</accession>
<evidence type="ECO:0000256" key="5">
    <source>
        <dbReference type="ARBA" id="ARBA00023326"/>
    </source>
</evidence>
<evidence type="ECO:0000256" key="4">
    <source>
        <dbReference type="ARBA" id="ARBA00023277"/>
    </source>
</evidence>
<keyword evidence="6" id="KW-0732">Signal</keyword>
<organism evidence="7 8">
    <name type="scientific">Karstenula rhodostoma CBS 690.94</name>
    <dbReference type="NCBI Taxonomy" id="1392251"/>
    <lineage>
        <taxon>Eukaryota</taxon>
        <taxon>Fungi</taxon>
        <taxon>Dikarya</taxon>
        <taxon>Ascomycota</taxon>
        <taxon>Pezizomycotina</taxon>
        <taxon>Dothideomycetes</taxon>
        <taxon>Pleosporomycetidae</taxon>
        <taxon>Pleosporales</taxon>
        <taxon>Massarineae</taxon>
        <taxon>Didymosphaeriaceae</taxon>
        <taxon>Karstenula</taxon>
    </lineage>
</organism>
<dbReference type="InterPro" id="IPR012334">
    <property type="entry name" value="Pectin_lyas_fold"/>
</dbReference>
<evidence type="ECO:0000256" key="1">
    <source>
        <dbReference type="ARBA" id="ARBA00004613"/>
    </source>
</evidence>
<keyword evidence="2" id="KW-0964">Secreted</keyword>
<evidence type="ECO:0000256" key="3">
    <source>
        <dbReference type="ARBA" id="ARBA00022737"/>
    </source>
</evidence>
<dbReference type="EMBL" id="MU001510">
    <property type="protein sequence ID" value="KAF2439018.1"/>
    <property type="molecule type" value="Genomic_DNA"/>
</dbReference>
<name>A0A9P4P8X2_9PLEO</name>
<evidence type="ECO:0000313" key="7">
    <source>
        <dbReference type="EMBL" id="KAF2439018.1"/>
    </source>
</evidence>
<comment type="subcellular location">
    <subcellularLocation>
        <location evidence="1">Secreted</location>
    </subcellularLocation>
</comment>
<protein>
    <submittedName>
        <fullName evidence="7">Glycoside hydrolase family 28 protein</fullName>
    </submittedName>
</protein>
<keyword evidence="8" id="KW-1185">Reference proteome</keyword>
<evidence type="ECO:0000256" key="2">
    <source>
        <dbReference type="ARBA" id="ARBA00022525"/>
    </source>
</evidence>
<feature type="signal peptide" evidence="6">
    <location>
        <begin position="1"/>
        <end position="26"/>
    </location>
</feature>